<dbReference type="InterPro" id="IPR036388">
    <property type="entry name" value="WH-like_DNA-bd_sf"/>
</dbReference>
<gene>
    <name evidence="2" type="ORF">HA72_1459</name>
    <name evidence="3" type="ORF">MsedA_1479</name>
    <name evidence="4" type="ORF">MsedB_1481</name>
    <name evidence="5" type="ORF">MsedC_1479</name>
    <name evidence="6" type="ORF">MsedD_1480</name>
    <name evidence="7" type="ORF">MsedE_1485</name>
</gene>
<dbReference type="GO" id="GO:0003700">
    <property type="term" value="F:DNA-binding transcription factor activity"/>
    <property type="evidence" value="ECO:0007669"/>
    <property type="project" value="InterPro"/>
</dbReference>
<dbReference type="Proteomes" id="UP000068832">
    <property type="component" value="Chromosome"/>
</dbReference>
<dbReference type="PATRIC" id="fig|43687.5.peg.1586"/>
<dbReference type="InterPro" id="IPR001845">
    <property type="entry name" value="HTH_ArsR_DNA-bd_dom"/>
</dbReference>
<dbReference type="EMBL" id="CP012173">
    <property type="protein sequence ID" value="AKV76699.1"/>
    <property type="molecule type" value="Genomic_DNA"/>
</dbReference>
<dbReference type="Proteomes" id="UP000056255">
    <property type="component" value="Chromosome"/>
</dbReference>
<evidence type="ECO:0000313" key="4">
    <source>
        <dbReference type="EMBL" id="AKV76699.1"/>
    </source>
</evidence>
<dbReference type="AlphaFoldDB" id="A0A088E8I9"/>
<dbReference type="EMBL" id="CP012172">
    <property type="protein sequence ID" value="AKV74460.1"/>
    <property type="molecule type" value="Genomic_DNA"/>
</dbReference>
<evidence type="ECO:0000313" key="11">
    <source>
        <dbReference type="Proteomes" id="UP000062398"/>
    </source>
</evidence>
<proteinExistence type="predicted"/>
<dbReference type="InterPro" id="IPR036390">
    <property type="entry name" value="WH_DNA-bd_sf"/>
</dbReference>
<organism evidence="2 8">
    <name type="scientific">Metallosphaera sedula</name>
    <dbReference type="NCBI Taxonomy" id="43687"/>
    <lineage>
        <taxon>Archaea</taxon>
        <taxon>Thermoproteota</taxon>
        <taxon>Thermoprotei</taxon>
        <taxon>Sulfolobales</taxon>
        <taxon>Sulfolobaceae</taxon>
        <taxon>Metallosphaera</taxon>
    </lineage>
</organism>
<dbReference type="OrthoDB" id="42947at2157"/>
<protein>
    <submittedName>
        <fullName evidence="2 3">Transcriptional regulator</fullName>
    </submittedName>
</protein>
<accession>A0A088E8I9</accession>
<evidence type="ECO:0000259" key="1">
    <source>
        <dbReference type="Pfam" id="PF01022"/>
    </source>
</evidence>
<evidence type="ECO:0000313" key="9">
    <source>
        <dbReference type="Proteomes" id="UP000056255"/>
    </source>
</evidence>
<dbReference type="Proteomes" id="UP000029084">
    <property type="component" value="Chromosome"/>
</dbReference>
<evidence type="ECO:0000313" key="2">
    <source>
        <dbReference type="EMBL" id="AIM27600.1"/>
    </source>
</evidence>
<dbReference type="EMBL" id="CP008822">
    <property type="protein sequence ID" value="AIM27600.1"/>
    <property type="molecule type" value="Genomic_DNA"/>
</dbReference>
<reference evidence="7 9" key="3">
    <citation type="submission" date="2015-07" db="EMBL/GenBank/DDBJ databases">
        <title>Physiological, transcriptional responses and genome re-sequencing of acid resistant extremely thermoacidophilic Metallosphaera sedula SARC-M1.</title>
        <authorList>
            <person name="Ai C."/>
            <person name="McCarthy S."/>
            <person name="Eckrich V."/>
            <person name="Rudrappa D."/>
            <person name="Qiu G."/>
            <person name="Blum P."/>
        </authorList>
    </citation>
    <scope>NUCLEOTIDE SEQUENCE [LARGE SCALE GENOMIC DNA]</scope>
    <source>
        <strain evidence="7 9">SARC-M1</strain>
    </source>
</reference>
<dbReference type="CDD" id="cd00090">
    <property type="entry name" value="HTH_ARSR"/>
    <property type="match status" value="1"/>
</dbReference>
<dbReference type="Pfam" id="PF01022">
    <property type="entry name" value="HTH_5"/>
    <property type="match status" value="1"/>
</dbReference>
<dbReference type="Proteomes" id="UP000061362">
    <property type="component" value="Chromosome"/>
</dbReference>
<reference evidence="2 8" key="1">
    <citation type="journal article" date="2014" name="J. Bacteriol.">
        <title>Role of an Archaeal PitA Transporter in the Copper and Arsenic Resistance of Metallosphaera sedula, an Extreme Thermoacidophile.</title>
        <authorList>
            <person name="McCarthy S."/>
            <person name="Ai C."/>
            <person name="Wheaton G."/>
            <person name="Tevatia R."/>
            <person name="Eckrich V."/>
            <person name="Kelly R."/>
            <person name="Blum P."/>
        </authorList>
    </citation>
    <scope>NUCLEOTIDE SEQUENCE [LARGE SCALE GENOMIC DNA]</scope>
    <source>
        <strain evidence="2 8">CuR1</strain>
    </source>
</reference>
<dbReference type="Gene3D" id="1.10.10.10">
    <property type="entry name" value="Winged helix-like DNA-binding domain superfamily/Winged helix DNA-binding domain"/>
    <property type="match status" value="1"/>
</dbReference>
<dbReference type="Proteomes" id="UP000062398">
    <property type="component" value="Chromosome"/>
</dbReference>
<feature type="domain" description="HTH arsR-type" evidence="1">
    <location>
        <begin position="5"/>
        <end position="47"/>
    </location>
</feature>
<sequence length="92" mass="10560">MNIRQLRILTLLLEGELSTSEIEEYTGISGPRLKRELDALMRRDLIEQKAIIGGELILSITQSGIEELMREYPVLKDLLEEIEQVLCLRFGC</sequence>
<dbReference type="GeneID" id="91755961"/>
<dbReference type="EMBL" id="CP012176">
    <property type="protein sequence ID" value="AKV83435.1"/>
    <property type="molecule type" value="Genomic_DNA"/>
</dbReference>
<dbReference type="RefSeq" id="WP_012021403.1">
    <property type="nucleotide sequence ID" value="NZ_AP019770.1"/>
</dbReference>
<evidence type="ECO:0000313" key="3">
    <source>
        <dbReference type="EMBL" id="AKV74460.1"/>
    </source>
</evidence>
<evidence type="ECO:0000313" key="6">
    <source>
        <dbReference type="EMBL" id="AKV81195.1"/>
    </source>
</evidence>
<name>A0A088E8I9_9CREN</name>
<evidence type="ECO:0000313" key="7">
    <source>
        <dbReference type="EMBL" id="AKV83435.1"/>
    </source>
</evidence>
<evidence type="ECO:0000313" key="8">
    <source>
        <dbReference type="Proteomes" id="UP000029084"/>
    </source>
</evidence>
<dbReference type="OMA" id="MIIGITE"/>
<dbReference type="Proteomes" id="UP000062475">
    <property type="component" value="Chromosome"/>
</dbReference>
<evidence type="ECO:0000313" key="13">
    <source>
        <dbReference type="Proteomes" id="UP000068832"/>
    </source>
</evidence>
<dbReference type="InterPro" id="IPR011991">
    <property type="entry name" value="ArsR-like_HTH"/>
</dbReference>
<dbReference type="EMBL" id="CP012174">
    <property type="protein sequence ID" value="AKV78950.1"/>
    <property type="molecule type" value="Genomic_DNA"/>
</dbReference>
<evidence type="ECO:0000313" key="12">
    <source>
        <dbReference type="Proteomes" id="UP000062475"/>
    </source>
</evidence>
<evidence type="ECO:0000313" key="10">
    <source>
        <dbReference type="Proteomes" id="UP000061362"/>
    </source>
</evidence>
<reference evidence="10 11" key="2">
    <citation type="journal article" date="2015" name="Genome Announc.">
        <title>Complete Genome Sequences of Evolved Arsenate-Resistant Metallosphaera sedula Strains.</title>
        <authorList>
            <person name="Ai C."/>
            <person name="McCarthy S."/>
            <person name="Schackwitz W."/>
            <person name="Martin J."/>
            <person name="Lipzen A."/>
            <person name="Blum P."/>
        </authorList>
    </citation>
    <scope>NUCLEOTIDE SEQUENCE [LARGE SCALE GENOMIC DNA]</scope>
    <source>
        <strain evidence="5 11">ARS120-1</strain>
        <strain evidence="6 10">ARS120-2</strain>
        <strain evidence="3 13">ARS50-1</strain>
        <strain evidence="4 12">ARS50-2</strain>
    </source>
</reference>
<dbReference type="EMBL" id="CP012175">
    <property type="protein sequence ID" value="AKV81195.1"/>
    <property type="molecule type" value="Genomic_DNA"/>
</dbReference>
<evidence type="ECO:0000313" key="5">
    <source>
        <dbReference type="EMBL" id="AKV78950.1"/>
    </source>
</evidence>
<dbReference type="SUPFAM" id="SSF46785">
    <property type="entry name" value="Winged helix' DNA-binding domain"/>
    <property type="match status" value="1"/>
</dbReference>